<dbReference type="Gene3D" id="2.60.40.740">
    <property type="match status" value="1"/>
</dbReference>
<dbReference type="InterPro" id="IPR036116">
    <property type="entry name" value="FN3_sf"/>
</dbReference>
<dbReference type="SUPFAM" id="SSF49265">
    <property type="entry name" value="Fibronectin type III"/>
    <property type="match status" value="1"/>
</dbReference>
<evidence type="ECO:0000256" key="3">
    <source>
        <dbReference type="SAM" id="SignalP"/>
    </source>
</evidence>
<feature type="domain" description="Fibronectin type-III" evidence="5">
    <location>
        <begin position="22"/>
        <end position="113"/>
    </location>
</feature>
<dbReference type="NCBIfam" id="TIGR01451">
    <property type="entry name" value="B_ant_repeat"/>
    <property type="match status" value="1"/>
</dbReference>
<dbReference type="NCBIfam" id="TIGR04183">
    <property type="entry name" value="Por_Secre_tail"/>
    <property type="match status" value="1"/>
</dbReference>
<gene>
    <name evidence="6" type="ORF">G6047_03815</name>
</gene>
<accession>A0A972JHH7</accession>
<dbReference type="InterPro" id="IPR035914">
    <property type="entry name" value="Sperma_CUB_dom_sf"/>
</dbReference>
<dbReference type="InterPro" id="IPR003961">
    <property type="entry name" value="FN3_dom"/>
</dbReference>
<dbReference type="Gene3D" id="2.60.120.290">
    <property type="entry name" value="Spermadhesin, CUB domain"/>
    <property type="match status" value="1"/>
</dbReference>
<dbReference type="Pfam" id="PF18962">
    <property type="entry name" value="Por_Secre_tail"/>
    <property type="match status" value="1"/>
</dbReference>
<dbReference type="InterPro" id="IPR000859">
    <property type="entry name" value="CUB_dom"/>
</dbReference>
<name>A0A972JHH7_9FLAO</name>
<dbReference type="InterPro" id="IPR013783">
    <property type="entry name" value="Ig-like_fold"/>
</dbReference>
<dbReference type="AlphaFoldDB" id="A0A972JHH7"/>
<dbReference type="InterPro" id="IPR026444">
    <property type="entry name" value="Secre_tail"/>
</dbReference>
<feature type="domain" description="CUB" evidence="4">
    <location>
        <begin position="105"/>
        <end position="236"/>
    </location>
</feature>
<dbReference type="RefSeq" id="WP_169526156.1">
    <property type="nucleotide sequence ID" value="NZ_JAAMPU010000099.1"/>
</dbReference>
<reference evidence="6" key="1">
    <citation type="submission" date="2020-02" db="EMBL/GenBank/DDBJ databases">
        <title>Flavobacterium sp. genome.</title>
        <authorList>
            <person name="Jung H.S."/>
            <person name="Baek J.H."/>
            <person name="Jeon C.O."/>
        </authorList>
    </citation>
    <scope>NUCLEOTIDE SEQUENCE</scope>
    <source>
        <strain evidence="6">SE-s28</strain>
    </source>
</reference>
<dbReference type="PROSITE" id="PS50853">
    <property type="entry name" value="FN3"/>
    <property type="match status" value="1"/>
</dbReference>
<proteinExistence type="predicted"/>
<evidence type="ECO:0000256" key="1">
    <source>
        <dbReference type="ARBA" id="ARBA00022729"/>
    </source>
</evidence>
<keyword evidence="7" id="KW-1185">Reference proteome</keyword>
<keyword evidence="2" id="KW-1015">Disulfide bond</keyword>
<dbReference type="Gene3D" id="2.60.40.10">
    <property type="entry name" value="Immunoglobulins"/>
    <property type="match status" value="1"/>
</dbReference>
<organism evidence="6 7">
    <name type="scientific">Flavobacterium silvaticum</name>
    <dbReference type="NCBI Taxonomy" id="1852020"/>
    <lineage>
        <taxon>Bacteria</taxon>
        <taxon>Pseudomonadati</taxon>
        <taxon>Bacteroidota</taxon>
        <taxon>Flavobacteriia</taxon>
        <taxon>Flavobacteriales</taxon>
        <taxon>Flavobacteriaceae</taxon>
        <taxon>Flavobacterium</taxon>
    </lineage>
</organism>
<evidence type="ECO:0000259" key="4">
    <source>
        <dbReference type="PROSITE" id="PS01180"/>
    </source>
</evidence>
<dbReference type="Pfam" id="PF24595">
    <property type="entry name" value="DUF7619"/>
    <property type="match status" value="1"/>
</dbReference>
<evidence type="ECO:0000313" key="7">
    <source>
        <dbReference type="Proteomes" id="UP000712080"/>
    </source>
</evidence>
<evidence type="ECO:0000256" key="2">
    <source>
        <dbReference type="ARBA" id="ARBA00023157"/>
    </source>
</evidence>
<feature type="signal peptide" evidence="3">
    <location>
        <begin position="1"/>
        <end position="20"/>
    </location>
</feature>
<dbReference type="SUPFAM" id="SSF49854">
    <property type="entry name" value="Spermadhesin, CUB domain"/>
    <property type="match status" value="1"/>
</dbReference>
<feature type="chain" id="PRO_5037952471" evidence="3">
    <location>
        <begin position="21"/>
        <end position="686"/>
    </location>
</feature>
<comment type="caution">
    <text evidence="6">The sequence shown here is derived from an EMBL/GenBank/DDBJ whole genome shotgun (WGS) entry which is preliminary data.</text>
</comment>
<dbReference type="EMBL" id="JAAMPU010000099">
    <property type="protein sequence ID" value="NMH27148.1"/>
    <property type="molecule type" value="Genomic_DNA"/>
</dbReference>
<dbReference type="PROSITE" id="PS01180">
    <property type="entry name" value="CUB"/>
    <property type="match status" value="1"/>
</dbReference>
<sequence length="686" mass="74113">MKKKLLLLISLFSILGYSQCLPPTAGSVVNYTQFTATLSWASEGASDQWGIYVVLAGSPSPDEATVPGYFSTTTVFTIADLNWNTCYDFYVKGICGSESTPWVSCGSACTLSYAGCGGTYADSGGPMGNYAPNSDETITICPESPGDVVTVTFNEFNVETYFDALYVFDGNTVSAPQIASDNVAGNVPGGLSGGFWGNVIPGPFSSSSIDGCLTFRFRSDFSNTTASGWIANVTCGPPLNSLELFAYFDANANGTKDASEEFFTKGTYEITSASGNEVFPFYSGNGYAVTAANPFETYNVSFTIDPEFAPNFTAPSTQTNIAITGVTPVYFPIVAANPLSNMEVSIYAGAYPNAGTSKRIIVHYANTGNTQMSGTLHFTSDPALNVTYTVPPYPLPGGGFSIDYDLDPFQQHDVDVYLNVPSIPTVSIGQPVQYSVSLASSDDMPNDNVYSVTQSIVASYDPNDIAEAHGPQIDIDDFTADDYLYYTIRFQNTGNAQAMDVRLENTLDAQIDPESLRVVSASHDYQAERIGNQLTFRFDHINLPYESQNDPLSHGFVTYKVKLNPGFTVGDIIPNVAEIYFDTNPEIVTNTFETEFVEQLSTADLNSENVLLYPNPASQYVSVKTSNNTIIRKLNIIDMVGKSVMSSDGNGSSQLNLDISKLSKGVYLMEISADMNLKTIKKLIVQ</sequence>
<keyword evidence="1 3" id="KW-0732">Signal</keyword>
<evidence type="ECO:0000259" key="5">
    <source>
        <dbReference type="PROSITE" id="PS50853"/>
    </source>
</evidence>
<protein>
    <submittedName>
        <fullName evidence="6">T9SS type A sorting domain-containing protein</fullName>
    </submittedName>
</protein>
<dbReference type="InterPro" id="IPR047589">
    <property type="entry name" value="DUF11_rpt"/>
</dbReference>
<dbReference type="CDD" id="cd00041">
    <property type="entry name" value="CUB"/>
    <property type="match status" value="1"/>
</dbReference>
<dbReference type="InterPro" id="IPR055353">
    <property type="entry name" value="DUF7619"/>
</dbReference>
<dbReference type="Proteomes" id="UP000712080">
    <property type="component" value="Unassembled WGS sequence"/>
</dbReference>
<evidence type="ECO:0000313" key="6">
    <source>
        <dbReference type="EMBL" id="NMH27148.1"/>
    </source>
</evidence>